<gene>
    <name evidence="1" type="ORF">Godav_018060</name>
</gene>
<evidence type="ECO:0000313" key="1">
    <source>
        <dbReference type="EMBL" id="MBA0605490.1"/>
    </source>
</evidence>
<name>A0A7J8QW36_GOSDV</name>
<sequence length="57" mass="6472">NVSTEPTSTRAVLRNQFGDWIVDFNRVLDCLEVVKAIQEGYYVSSNSTLLQLIQQVL</sequence>
<protein>
    <submittedName>
        <fullName evidence="1">Uncharacterized protein</fullName>
    </submittedName>
</protein>
<reference evidence="1 2" key="1">
    <citation type="journal article" date="2019" name="Genome Biol. Evol.">
        <title>Insights into the evolution of the New World diploid cottons (Gossypium, subgenus Houzingenia) based on genome sequencing.</title>
        <authorList>
            <person name="Grover C.E."/>
            <person name="Arick M.A. 2nd"/>
            <person name="Thrash A."/>
            <person name="Conover J.L."/>
            <person name="Sanders W.S."/>
            <person name="Peterson D.G."/>
            <person name="Frelichowski J.E."/>
            <person name="Scheffler J.A."/>
            <person name="Scheffler B.E."/>
            <person name="Wendel J.F."/>
        </authorList>
    </citation>
    <scope>NUCLEOTIDE SEQUENCE [LARGE SCALE GENOMIC DNA]</scope>
    <source>
        <strain evidence="1">27</strain>
        <tissue evidence="1">Leaf</tissue>
    </source>
</reference>
<accession>A0A7J8QW36</accession>
<keyword evidence="2" id="KW-1185">Reference proteome</keyword>
<comment type="caution">
    <text evidence="1">The sequence shown here is derived from an EMBL/GenBank/DDBJ whole genome shotgun (WGS) entry which is preliminary data.</text>
</comment>
<evidence type="ECO:0000313" key="2">
    <source>
        <dbReference type="Proteomes" id="UP000593561"/>
    </source>
</evidence>
<dbReference type="Proteomes" id="UP000593561">
    <property type="component" value="Unassembled WGS sequence"/>
</dbReference>
<dbReference type="AlphaFoldDB" id="A0A7J8QW36"/>
<dbReference type="EMBL" id="JABFAC010000001">
    <property type="protein sequence ID" value="MBA0605490.1"/>
    <property type="molecule type" value="Genomic_DNA"/>
</dbReference>
<proteinExistence type="predicted"/>
<feature type="non-terminal residue" evidence="1">
    <location>
        <position position="1"/>
    </location>
</feature>
<organism evidence="1 2">
    <name type="scientific">Gossypium davidsonii</name>
    <name type="common">Davidson's cotton</name>
    <name type="synonym">Gossypium klotzschianum subsp. davidsonii</name>
    <dbReference type="NCBI Taxonomy" id="34287"/>
    <lineage>
        <taxon>Eukaryota</taxon>
        <taxon>Viridiplantae</taxon>
        <taxon>Streptophyta</taxon>
        <taxon>Embryophyta</taxon>
        <taxon>Tracheophyta</taxon>
        <taxon>Spermatophyta</taxon>
        <taxon>Magnoliopsida</taxon>
        <taxon>eudicotyledons</taxon>
        <taxon>Gunneridae</taxon>
        <taxon>Pentapetalae</taxon>
        <taxon>rosids</taxon>
        <taxon>malvids</taxon>
        <taxon>Malvales</taxon>
        <taxon>Malvaceae</taxon>
        <taxon>Malvoideae</taxon>
        <taxon>Gossypium</taxon>
    </lineage>
</organism>